<reference evidence="1 2" key="1">
    <citation type="submission" date="2018-11" db="EMBL/GenBank/DDBJ databases">
        <authorList>
            <consortium name="Pathogen Informatics"/>
        </authorList>
    </citation>
    <scope>NUCLEOTIDE SEQUENCE [LARGE SCALE GENOMIC DNA]</scope>
</reference>
<gene>
    <name evidence="1" type="ORF">HPBE_LOCUS18294</name>
</gene>
<evidence type="ECO:0000313" key="2">
    <source>
        <dbReference type="Proteomes" id="UP000050761"/>
    </source>
</evidence>
<name>A0A183G8S1_HELPZ</name>
<keyword evidence="2" id="KW-1185">Reference proteome</keyword>
<protein>
    <submittedName>
        <fullName evidence="3">Transmembrane protein 53</fullName>
    </submittedName>
</protein>
<dbReference type="PROSITE" id="PS51257">
    <property type="entry name" value="PROKAR_LIPOPROTEIN"/>
    <property type="match status" value="1"/>
</dbReference>
<organism evidence="2 3">
    <name type="scientific">Heligmosomoides polygyrus</name>
    <name type="common">Parasitic roundworm</name>
    <dbReference type="NCBI Taxonomy" id="6339"/>
    <lineage>
        <taxon>Eukaryota</taxon>
        <taxon>Metazoa</taxon>
        <taxon>Ecdysozoa</taxon>
        <taxon>Nematoda</taxon>
        <taxon>Chromadorea</taxon>
        <taxon>Rhabditida</taxon>
        <taxon>Rhabditina</taxon>
        <taxon>Rhabditomorpha</taxon>
        <taxon>Strongyloidea</taxon>
        <taxon>Heligmosomidae</taxon>
        <taxon>Heligmosomoides</taxon>
    </lineage>
</organism>
<dbReference type="AlphaFoldDB" id="A0A183G8S1"/>
<dbReference type="Proteomes" id="UP000050761">
    <property type="component" value="Unassembled WGS sequence"/>
</dbReference>
<accession>A0A3P8AAC1</accession>
<evidence type="ECO:0000313" key="3">
    <source>
        <dbReference type="WBParaSite" id="HPBE_0001829501-mRNA-1"/>
    </source>
</evidence>
<dbReference type="Pfam" id="PF05705">
    <property type="entry name" value="DUF829"/>
    <property type="match status" value="1"/>
</dbReference>
<dbReference type="InterPro" id="IPR008547">
    <property type="entry name" value="DUF829_TMEM53"/>
</dbReference>
<accession>A0A183G8S1</accession>
<dbReference type="WBParaSite" id="HPBE_0001829501-mRNA-1">
    <property type="protein sequence ID" value="HPBE_0001829501-mRNA-1"/>
    <property type="gene ID" value="HPBE_0001829501"/>
</dbReference>
<reference evidence="3" key="2">
    <citation type="submission" date="2019-09" db="UniProtKB">
        <authorList>
            <consortium name="WormBaseParasite"/>
        </authorList>
    </citation>
    <scope>IDENTIFICATION</scope>
</reference>
<sequence>MVSPKGASESKHSRVIVNLASNPTTLVILFGWAGCHDRYLKKYSDYYEKAG</sequence>
<evidence type="ECO:0000313" key="1">
    <source>
        <dbReference type="EMBL" id="VDP11067.1"/>
    </source>
</evidence>
<dbReference type="OrthoDB" id="77878at2759"/>
<dbReference type="EMBL" id="UZAH01030590">
    <property type="protein sequence ID" value="VDP11067.1"/>
    <property type="molecule type" value="Genomic_DNA"/>
</dbReference>
<proteinExistence type="predicted"/>